<protein>
    <recommendedName>
        <fullName evidence="3">ATPase AAA-type core domain-containing protein</fullName>
    </recommendedName>
</protein>
<keyword evidence="1" id="KW-0813">Transport</keyword>
<comment type="caution">
    <text evidence="4">The sequence shown here is derived from an EMBL/GenBank/DDBJ whole genome shotgun (WGS) entry which is preliminary data.</text>
</comment>
<dbReference type="PANTHER" id="PTHR19229">
    <property type="entry name" value="ATP-BINDING CASSETTE TRANSPORTER SUBFAMILY A ABCA"/>
    <property type="match status" value="1"/>
</dbReference>
<evidence type="ECO:0000313" key="6">
    <source>
        <dbReference type="Proteomes" id="UP000681967"/>
    </source>
</evidence>
<dbReference type="InterPro" id="IPR003959">
    <property type="entry name" value="ATPase_AAA_core"/>
</dbReference>
<reference evidence="4" key="1">
    <citation type="submission" date="2021-02" db="EMBL/GenBank/DDBJ databases">
        <authorList>
            <person name="Nowell W R."/>
        </authorList>
    </citation>
    <scope>NUCLEOTIDE SEQUENCE</scope>
</reference>
<gene>
    <name evidence="4" type="ORF">BYL167_LOCUS37292</name>
    <name evidence="5" type="ORF">GIL414_LOCUS41469</name>
</gene>
<keyword evidence="2" id="KW-0677">Repeat</keyword>
<evidence type="ECO:0000256" key="2">
    <source>
        <dbReference type="ARBA" id="ARBA00022737"/>
    </source>
</evidence>
<evidence type="ECO:0000313" key="5">
    <source>
        <dbReference type="EMBL" id="CAF4660687.1"/>
    </source>
</evidence>
<dbReference type="AlphaFoldDB" id="A0A8S2Y836"/>
<accession>A0A8S2Y836</accession>
<feature type="domain" description="ATPase AAA-type core" evidence="3">
    <location>
        <begin position="3"/>
        <end position="47"/>
    </location>
</feature>
<dbReference type="InterPro" id="IPR027417">
    <property type="entry name" value="P-loop_NTPase"/>
</dbReference>
<dbReference type="Gene3D" id="3.40.50.300">
    <property type="entry name" value="P-loop containing nucleotide triphosphate hydrolases"/>
    <property type="match status" value="1"/>
</dbReference>
<dbReference type="Pfam" id="PF13304">
    <property type="entry name" value="AAA_21"/>
    <property type="match status" value="1"/>
</dbReference>
<evidence type="ECO:0000259" key="3">
    <source>
        <dbReference type="Pfam" id="PF13304"/>
    </source>
</evidence>
<dbReference type="GO" id="GO:0140359">
    <property type="term" value="F:ABC-type transporter activity"/>
    <property type="evidence" value="ECO:0007669"/>
    <property type="project" value="InterPro"/>
</dbReference>
<name>A0A8S2Y836_9BILA</name>
<dbReference type="EMBL" id="CAJOBH010084017">
    <property type="protein sequence ID" value="CAF4530731.1"/>
    <property type="molecule type" value="Genomic_DNA"/>
</dbReference>
<dbReference type="Proteomes" id="UP000681967">
    <property type="component" value="Unassembled WGS sequence"/>
</dbReference>
<dbReference type="PANTHER" id="PTHR19229:SF36">
    <property type="entry name" value="ATP-BINDING CASSETTE SUB-FAMILY A MEMBER 2"/>
    <property type="match status" value="1"/>
</dbReference>
<organism evidence="4 6">
    <name type="scientific">Rotaria magnacalcarata</name>
    <dbReference type="NCBI Taxonomy" id="392030"/>
    <lineage>
        <taxon>Eukaryota</taxon>
        <taxon>Metazoa</taxon>
        <taxon>Spiralia</taxon>
        <taxon>Gnathifera</taxon>
        <taxon>Rotifera</taxon>
        <taxon>Eurotatoria</taxon>
        <taxon>Bdelloidea</taxon>
        <taxon>Philodinida</taxon>
        <taxon>Philodinidae</taxon>
        <taxon>Rotaria</taxon>
    </lineage>
</organism>
<dbReference type="GO" id="GO:0005319">
    <property type="term" value="F:lipid transporter activity"/>
    <property type="evidence" value="ECO:0007669"/>
    <property type="project" value="TreeGrafter"/>
</dbReference>
<proteinExistence type="predicted"/>
<evidence type="ECO:0000256" key="1">
    <source>
        <dbReference type="ARBA" id="ARBA00022448"/>
    </source>
</evidence>
<dbReference type="GO" id="GO:0005524">
    <property type="term" value="F:ATP binding"/>
    <property type="evidence" value="ECO:0007669"/>
    <property type="project" value="InterPro"/>
</dbReference>
<dbReference type="GO" id="GO:0016020">
    <property type="term" value="C:membrane"/>
    <property type="evidence" value="ECO:0007669"/>
    <property type="project" value="InterPro"/>
</dbReference>
<evidence type="ECO:0000313" key="4">
    <source>
        <dbReference type="EMBL" id="CAF4530731.1"/>
    </source>
</evidence>
<dbReference type="SUPFAM" id="SSF52540">
    <property type="entry name" value="P-loop containing nucleoside triphosphate hydrolases"/>
    <property type="match status" value="1"/>
</dbReference>
<sequence>ALAFIANPSLVLLDEPTTGLDAAAKRKLWDVIRAARDAGLTIILTSHR</sequence>
<dbReference type="EMBL" id="CAJOBJ010117604">
    <property type="protein sequence ID" value="CAF4660687.1"/>
    <property type="molecule type" value="Genomic_DNA"/>
</dbReference>
<feature type="non-terminal residue" evidence="4">
    <location>
        <position position="1"/>
    </location>
</feature>
<dbReference type="Proteomes" id="UP000681720">
    <property type="component" value="Unassembled WGS sequence"/>
</dbReference>
<dbReference type="GO" id="GO:0016887">
    <property type="term" value="F:ATP hydrolysis activity"/>
    <property type="evidence" value="ECO:0007669"/>
    <property type="project" value="InterPro"/>
</dbReference>
<dbReference type="InterPro" id="IPR026082">
    <property type="entry name" value="ABCA"/>
</dbReference>